<evidence type="ECO:0000256" key="1">
    <source>
        <dbReference type="SAM" id="SignalP"/>
    </source>
</evidence>
<keyword evidence="1" id="KW-0732">Signal</keyword>
<feature type="chain" id="PRO_5046053813" description="DUF6970 domain-containing protein" evidence="1">
    <location>
        <begin position="21"/>
        <end position="121"/>
    </location>
</feature>
<dbReference type="Proteomes" id="UP000829647">
    <property type="component" value="Chromosome"/>
</dbReference>
<dbReference type="EMBL" id="CP095848">
    <property type="protein sequence ID" value="UPL48550.1"/>
    <property type="molecule type" value="Genomic_DNA"/>
</dbReference>
<dbReference type="InterPro" id="IPR054243">
    <property type="entry name" value="DUF6970"/>
</dbReference>
<gene>
    <name evidence="3" type="ORF">MWH26_15320</name>
</gene>
<proteinExistence type="predicted"/>
<name>A0ABY4J6T9_9BACT</name>
<evidence type="ECO:0000259" key="2">
    <source>
        <dbReference type="Pfam" id="PF22311"/>
    </source>
</evidence>
<dbReference type="RefSeq" id="WP_247974956.1">
    <property type="nucleotide sequence ID" value="NZ_CP095848.1"/>
</dbReference>
<keyword evidence="4" id="KW-1185">Reference proteome</keyword>
<organism evidence="3 4">
    <name type="scientific">Hymenobacter sublimis</name>
    <dbReference type="NCBI Taxonomy" id="2933777"/>
    <lineage>
        <taxon>Bacteria</taxon>
        <taxon>Pseudomonadati</taxon>
        <taxon>Bacteroidota</taxon>
        <taxon>Cytophagia</taxon>
        <taxon>Cytophagales</taxon>
        <taxon>Hymenobacteraceae</taxon>
        <taxon>Hymenobacter</taxon>
    </lineage>
</organism>
<sequence>MSRLFLSFSLGLLLTGAASCSNSLDEAVDGTCVTNFSATLIEQLQQKPKQTPAAEVIQYTYQGRTVYLVTGGDAANYSYLFDTCGNVICAAAGGPNKTGDGRCPDFAATATNATLLWRDPR</sequence>
<dbReference type="PROSITE" id="PS51257">
    <property type="entry name" value="PROKAR_LIPOPROTEIN"/>
    <property type="match status" value="1"/>
</dbReference>
<dbReference type="Pfam" id="PF22311">
    <property type="entry name" value="DUF6970"/>
    <property type="match status" value="1"/>
</dbReference>
<evidence type="ECO:0000313" key="3">
    <source>
        <dbReference type="EMBL" id="UPL48550.1"/>
    </source>
</evidence>
<reference evidence="3 4" key="1">
    <citation type="submission" date="2022-04" db="EMBL/GenBank/DDBJ databases">
        <title>Hymenobacter sp. isolated from the air.</title>
        <authorList>
            <person name="Won M."/>
            <person name="Lee C.-M."/>
            <person name="Woen H.-Y."/>
            <person name="Kwon S.-W."/>
        </authorList>
    </citation>
    <scope>NUCLEOTIDE SEQUENCE [LARGE SCALE GENOMIC DNA]</scope>
    <source>
        <strain evidence="4">5516 S-25</strain>
    </source>
</reference>
<evidence type="ECO:0000313" key="4">
    <source>
        <dbReference type="Proteomes" id="UP000829647"/>
    </source>
</evidence>
<feature type="signal peptide" evidence="1">
    <location>
        <begin position="1"/>
        <end position="20"/>
    </location>
</feature>
<accession>A0ABY4J6T9</accession>
<feature type="domain" description="DUF6970" evidence="2">
    <location>
        <begin position="43"/>
        <end position="119"/>
    </location>
</feature>
<protein>
    <recommendedName>
        <fullName evidence="2">DUF6970 domain-containing protein</fullName>
    </recommendedName>
</protein>